<dbReference type="InterPro" id="IPR008253">
    <property type="entry name" value="Marvel"/>
</dbReference>
<keyword evidence="3 5" id="KW-1133">Transmembrane helix</keyword>
<evidence type="ECO:0000313" key="7">
    <source>
        <dbReference type="EMBL" id="KAK6955512.1"/>
    </source>
</evidence>
<dbReference type="EMBL" id="JBANMG010000003">
    <property type="protein sequence ID" value="KAK6955512.1"/>
    <property type="molecule type" value="Genomic_DNA"/>
</dbReference>
<dbReference type="Proteomes" id="UP001369815">
    <property type="component" value="Unassembled WGS sequence"/>
</dbReference>
<feature type="domain" description="MARVEL" evidence="6">
    <location>
        <begin position="43"/>
        <end position="105"/>
    </location>
</feature>
<comment type="caution">
    <text evidence="7">The sequence shown here is derived from an EMBL/GenBank/DDBJ whole genome shotgun (WGS) entry which is preliminary data.</text>
</comment>
<evidence type="ECO:0000256" key="4">
    <source>
        <dbReference type="ARBA" id="ARBA00023136"/>
    </source>
</evidence>
<organism evidence="7 8">
    <name type="scientific">Daldinia eschscholtzii</name>
    <dbReference type="NCBI Taxonomy" id="292717"/>
    <lineage>
        <taxon>Eukaryota</taxon>
        <taxon>Fungi</taxon>
        <taxon>Dikarya</taxon>
        <taxon>Ascomycota</taxon>
        <taxon>Pezizomycotina</taxon>
        <taxon>Sordariomycetes</taxon>
        <taxon>Xylariomycetidae</taxon>
        <taxon>Xylariales</taxon>
        <taxon>Hypoxylaceae</taxon>
        <taxon>Daldinia</taxon>
    </lineage>
</organism>
<evidence type="ECO:0000313" key="8">
    <source>
        <dbReference type="Proteomes" id="UP001369815"/>
    </source>
</evidence>
<feature type="transmembrane region" description="Helical" evidence="5">
    <location>
        <begin position="7"/>
        <end position="27"/>
    </location>
</feature>
<dbReference type="AlphaFoldDB" id="A0AAX6MTL3"/>
<proteinExistence type="predicted"/>
<dbReference type="PANTHER" id="PTHR37451">
    <property type="entry name" value="MARVEL DOMAIN"/>
    <property type="match status" value="1"/>
</dbReference>
<accession>A0AAX6MTL3</accession>
<keyword evidence="2 5" id="KW-0812">Transmembrane</keyword>
<comment type="subcellular location">
    <subcellularLocation>
        <location evidence="1">Membrane</location>
        <topology evidence="1">Multi-pass membrane protein</topology>
    </subcellularLocation>
</comment>
<evidence type="ECO:0000256" key="3">
    <source>
        <dbReference type="ARBA" id="ARBA00022989"/>
    </source>
</evidence>
<evidence type="ECO:0000259" key="6">
    <source>
        <dbReference type="Pfam" id="PF01284"/>
    </source>
</evidence>
<evidence type="ECO:0000256" key="5">
    <source>
        <dbReference type="SAM" id="Phobius"/>
    </source>
</evidence>
<dbReference type="PANTHER" id="PTHR37451:SF5">
    <property type="entry name" value="MARVEL DOMAIN-CONTAINING PROTEIN"/>
    <property type="match status" value="1"/>
</dbReference>
<reference evidence="7 8" key="1">
    <citation type="journal article" date="2024" name="Front Chem Biol">
        <title>Unveiling the potential of Daldinia eschscholtzii MFLUCC 19-0629 through bioactivity and bioinformatics studies for enhanced sustainable agriculture production.</title>
        <authorList>
            <person name="Brooks S."/>
            <person name="Weaver J.A."/>
            <person name="Klomchit A."/>
            <person name="Alharthi S.A."/>
            <person name="Onlamun T."/>
            <person name="Nurani R."/>
            <person name="Vong T.K."/>
            <person name="Alberti F."/>
            <person name="Greco C."/>
        </authorList>
    </citation>
    <scope>NUCLEOTIDE SEQUENCE [LARGE SCALE GENOMIC DNA]</scope>
    <source>
        <strain evidence="7">MFLUCC 19-0629</strain>
    </source>
</reference>
<name>A0AAX6MTL3_9PEZI</name>
<sequence>MASSMITLGIRAAQLVFGIILLGLTAYDKATITRDSGADLALVSHPLVALGLTASNAIFHFAGFIALAVFMSKLLFCRGSVCGSAQASIAFGAIEFLLWTTSAVFTGKEVVQGGFFPKRGAKSQGPLNPSEMKEAPAA</sequence>
<feature type="transmembrane region" description="Helical" evidence="5">
    <location>
        <begin position="47"/>
        <end position="70"/>
    </location>
</feature>
<protein>
    <recommendedName>
        <fullName evidence="6">MARVEL domain-containing protein</fullName>
    </recommendedName>
</protein>
<evidence type="ECO:0000256" key="2">
    <source>
        <dbReference type="ARBA" id="ARBA00022692"/>
    </source>
</evidence>
<keyword evidence="8" id="KW-1185">Reference proteome</keyword>
<keyword evidence="4 5" id="KW-0472">Membrane</keyword>
<dbReference type="GO" id="GO:0016020">
    <property type="term" value="C:membrane"/>
    <property type="evidence" value="ECO:0007669"/>
    <property type="project" value="UniProtKB-SubCell"/>
</dbReference>
<gene>
    <name evidence="7" type="ORF">Daesc_003152</name>
</gene>
<dbReference type="Pfam" id="PF01284">
    <property type="entry name" value="MARVEL"/>
    <property type="match status" value="1"/>
</dbReference>
<evidence type="ECO:0000256" key="1">
    <source>
        <dbReference type="ARBA" id="ARBA00004141"/>
    </source>
</evidence>